<keyword evidence="6" id="KW-0788">Thiol protease</keyword>
<evidence type="ECO:0000313" key="11">
    <source>
        <dbReference type="EMBL" id="MDQ0190094.1"/>
    </source>
</evidence>
<dbReference type="InterPro" id="IPR018392">
    <property type="entry name" value="LysM"/>
</dbReference>
<dbReference type="PROSITE" id="PS51935">
    <property type="entry name" value="NLPC_P60"/>
    <property type="match status" value="1"/>
</dbReference>
<dbReference type="SUPFAM" id="SSF54001">
    <property type="entry name" value="Cysteine proteinases"/>
    <property type="match status" value="1"/>
</dbReference>
<dbReference type="SMART" id="SM00257">
    <property type="entry name" value="LysM"/>
    <property type="match status" value="1"/>
</dbReference>
<evidence type="ECO:0000256" key="1">
    <source>
        <dbReference type="ARBA" id="ARBA00007074"/>
    </source>
</evidence>
<feature type="signal peptide" evidence="8">
    <location>
        <begin position="1"/>
        <end position="22"/>
    </location>
</feature>
<name>A0ABT9XIF3_9BACL</name>
<accession>A0ABT9XIF3</accession>
<keyword evidence="3 8" id="KW-0732">Signal</keyword>
<reference evidence="11 12" key="1">
    <citation type="submission" date="2023-07" db="EMBL/GenBank/DDBJ databases">
        <title>Genomic Encyclopedia of Type Strains, Phase IV (KMG-IV): sequencing the most valuable type-strain genomes for metagenomic binning, comparative biology and taxonomic classification.</title>
        <authorList>
            <person name="Goeker M."/>
        </authorList>
    </citation>
    <scope>NUCLEOTIDE SEQUENCE [LARGE SCALE GENOMIC DNA]</scope>
    <source>
        <strain evidence="11 12">DSM 4006</strain>
    </source>
</reference>
<comment type="caution">
    <text evidence="11">The sequence shown here is derived from an EMBL/GenBank/DDBJ whole genome shotgun (WGS) entry which is preliminary data.</text>
</comment>
<evidence type="ECO:0000256" key="3">
    <source>
        <dbReference type="ARBA" id="ARBA00022729"/>
    </source>
</evidence>
<proteinExistence type="inferred from homology"/>
<dbReference type="InterPro" id="IPR038765">
    <property type="entry name" value="Papain-like_cys_pep_sf"/>
</dbReference>
<feature type="region of interest" description="Disordered" evidence="7">
    <location>
        <begin position="142"/>
        <end position="171"/>
    </location>
</feature>
<dbReference type="PROSITE" id="PS51782">
    <property type="entry name" value="LYSM"/>
    <property type="match status" value="1"/>
</dbReference>
<keyword evidence="4" id="KW-0677">Repeat</keyword>
<feature type="region of interest" description="Disordered" evidence="7">
    <location>
        <begin position="190"/>
        <end position="212"/>
    </location>
</feature>
<evidence type="ECO:0000256" key="6">
    <source>
        <dbReference type="ARBA" id="ARBA00022807"/>
    </source>
</evidence>
<dbReference type="PANTHER" id="PTHR47053:SF1">
    <property type="entry name" value="MUREIN DD-ENDOPEPTIDASE MEPH-RELATED"/>
    <property type="match status" value="1"/>
</dbReference>
<dbReference type="Proteomes" id="UP001232973">
    <property type="component" value="Unassembled WGS sequence"/>
</dbReference>
<dbReference type="InterPro" id="IPR000064">
    <property type="entry name" value="NLP_P60_dom"/>
</dbReference>
<dbReference type="Pfam" id="PF00877">
    <property type="entry name" value="NLPC_P60"/>
    <property type="match status" value="1"/>
</dbReference>
<evidence type="ECO:0000259" key="10">
    <source>
        <dbReference type="PROSITE" id="PS51935"/>
    </source>
</evidence>
<sequence>MRDSLRVIVGSSFCLASIPALAWCSTNPAVRRAALDKPLEPTPAPVRTLDAAAAHPKPRPVKAAPLLRTRTAPRPVSDLWLGQTLLDMLQTNTRQVKPRYVTVQSGDSLWALARRYHVSLSDLERWNHLAVNQPLHAGQHLSLVKPPGWRPSPQPASAQSGGSQSAALQSRVSQPAVSQSAAVSVSNSVSTTKQAASKSAPASSSASLSSRSEDQDGALAQGVFGTQVVQYAEQFVGTPYEWGGDTPSGFDCSGFVMFVYAHFGIHLPRTSYGQFSAGSAVDRADLLPGDLVFFDTAGSGASHVGIYAGSDRFVSASGSEVQVLGMNTSYWAAHFVGARRIQS</sequence>
<dbReference type="CDD" id="cd00118">
    <property type="entry name" value="LysM"/>
    <property type="match status" value="1"/>
</dbReference>
<dbReference type="InterPro" id="IPR051202">
    <property type="entry name" value="Peptidase_C40"/>
</dbReference>
<evidence type="ECO:0000256" key="4">
    <source>
        <dbReference type="ARBA" id="ARBA00022737"/>
    </source>
</evidence>
<evidence type="ECO:0000256" key="2">
    <source>
        <dbReference type="ARBA" id="ARBA00022670"/>
    </source>
</evidence>
<comment type="similarity">
    <text evidence="1">Belongs to the peptidase C40 family.</text>
</comment>
<evidence type="ECO:0000256" key="8">
    <source>
        <dbReference type="SAM" id="SignalP"/>
    </source>
</evidence>
<dbReference type="EMBL" id="JAUSTP010000014">
    <property type="protein sequence ID" value="MDQ0190094.1"/>
    <property type="molecule type" value="Genomic_DNA"/>
</dbReference>
<dbReference type="Gene3D" id="3.90.1720.10">
    <property type="entry name" value="endopeptidase domain like (from Nostoc punctiforme)"/>
    <property type="match status" value="1"/>
</dbReference>
<dbReference type="Pfam" id="PF01476">
    <property type="entry name" value="LysM"/>
    <property type="match status" value="1"/>
</dbReference>
<evidence type="ECO:0000256" key="7">
    <source>
        <dbReference type="SAM" id="MobiDB-lite"/>
    </source>
</evidence>
<dbReference type="GO" id="GO:0016787">
    <property type="term" value="F:hydrolase activity"/>
    <property type="evidence" value="ECO:0007669"/>
    <property type="project" value="UniProtKB-KW"/>
</dbReference>
<feature type="domain" description="LysM" evidence="9">
    <location>
        <begin position="99"/>
        <end position="143"/>
    </location>
</feature>
<feature type="compositionally biased region" description="Low complexity" evidence="7">
    <location>
        <begin position="190"/>
        <end position="210"/>
    </location>
</feature>
<keyword evidence="2" id="KW-0645">Protease</keyword>
<dbReference type="PANTHER" id="PTHR47053">
    <property type="entry name" value="MUREIN DD-ENDOPEPTIDASE MEPH-RELATED"/>
    <property type="match status" value="1"/>
</dbReference>
<evidence type="ECO:0000259" key="9">
    <source>
        <dbReference type="PROSITE" id="PS51782"/>
    </source>
</evidence>
<feature type="domain" description="NlpC/P60" evidence="10">
    <location>
        <begin position="222"/>
        <end position="342"/>
    </location>
</feature>
<protein>
    <submittedName>
        <fullName evidence="11">Cell wall-associated NlpC family hydrolase</fullName>
    </submittedName>
</protein>
<dbReference type="InterPro" id="IPR036779">
    <property type="entry name" value="LysM_dom_sf"/>
</dbReference>
<feature type="compositionally biased region" description="Low complexity" evidence="7">
    <location>
        <begin position="155"/>
        <end position="171"/>
    </location>
</feature>
<feature type="chain" id="PRO_5046195018" evidence="8">
    <location>
        <begin position="23"/>
        <end position="343"/>
    </location>
</feature>
<dbReference type="SUPFAM" id="SSF54106">
    <property type="entry name" value="LysM domain"/>
    <property type="match status" value="1"/>
</dbReference>
<evidence type="ECO:0000256" key="5">
    <source>
        <dbReference type="ARBA" id="ARBA00022801"/>
    </source>
</evidence>
<organism evidence="11 12">
    <name type="scientific">Alicyclobacillus cycloheptanicus</name>
    <dbReference type="NCBI Taxonomy" id="1457"/>
    <lineage>
        <taxon>Bacteria</taxon>
        <taxon>Bacillati</taxon>
        <taxon>Bacillota</taxon>
        <taxon>Bacilli</taxon>
        <taxon>Bacillales</taxon>
        <taxon>Alicyclobacillaceae</taxon>
        <taxon>Alicyclobacillus</taxon>
    </lineage>
</organism>
<dbReference type="Gene3D" id="3.10.350.10">
    <property type="entry name" value="LysM domain"/>
    <property type="match status" value="1"/>
</dbReference>
<dbReference type="RefSeq" id="WP_274456850.1">
    <property type="nucleotide sequence ID" value="NZ_CP067097.1"/>
</dbReference>
<keyword evidence="5 11" id="KW-0378">Hydrolase</keyword>
<gene>
    <name evidence="11" type="ORF">J2S03_001957</name>
</gene>
<evidence type="ECO:0000313" key="12">
    <source>
        <dbReference type="Proteomes" id="UP001232973"/>
    </source>
</evidence>
<keyword evidence="12" id="KW-1185">Reference proteome</keyword>